<dbReference type="Proteomes" id="UP000708148">
    <property type="component" value="Unassembled WGS sequence"/>
</dbReference>
<keyword evidence="2" id="KW-0812">Transmembrane</keyword>
<organism evidence="3 4">
    <name type="scientific">Ostreobium quekettii</name>
    <dbReference type="NCBI Taxonomy" id="121088"/>
    <lineage>
        <taxon>Eukaryota</taxon>
        <taxon>Viridiplantae</taxon>
        <taxon>Chlorophyta</taxon>
        <taxon>core chlorophytes</taxon>
        <taxon>Ulvophyceae</taxon>
        <taxon>TCBD clade</taxon>
        <taxon>Bryopsidales</taxon>
        <taxon>Ostreobineae</taxon>
        <taxon>Ostreobiaceae</taxon>
        <taxon>Ostreobium</taxon>
    </lineage>
</organism>
<evidence type="ECO:0000313" key="4">
    <source>
        <dbReference type="Proteomes" id="UP000708148"/>
    </source>
</evidence>
<keyword evidence="2" id="KW-0472">Membrane</keyword>
<accession>A0A8S1J1Z2</accession>
<name>A0A8S1J1Z2_9CHLO</name>
<dbReference type="EMBL" id="CAJHUC010001109">
    <property type="protein sequence ID" value="CAD7699779.1"/>
    <property type="molecule type" value="Genomic_DNA"/>
</dbReference>
<sequence length="208" mass="23235">MREAPLEFRAGAFCGGCLTRQQARDRCLQATRREVHKLTMSREFAEWYTNKQTSAIVTWWCAFALGLLVIAASTAAAGVLYLWVRDTQKVLADTQGKALLVPAPETAPLPDTEMATDANAKLGETATGDERKGPSCDWDPYDVGEMYESARPEDNLLSNEGCGYASVDQRQHANDLRMEEPIWEDCARSLKQQDHTTPKVEKDPCYSR</sequence>
<feature type="region of interest" description="Disordered" evidence="1">
    <location>
        <begin position="189"/>
        <end position="208"/>
    </location>
</feature>
<reference evidence="3" key="1">
    <citation type="submission" date="2020-12" db="EMBL/GenBank/DDBJ databases">
        <authorList>
            <person name="Iha C."/>
        </authorList>
    </citation>
    <scope>NUCLEOTIDE SEQUENCE</scope>
</reference>
<evidence type="ECO:0000313" key="3">
    <source>
        <dbReference type="EMBL" id="CAD7699779.1"/>
    </source>
</evidence>
<keyword evidence="4" id="KW-1185">Reference proteome</keyword>
<evidence type="ECO:0000256" key="1">
    <source>
        <dbReference type="SAM" id="MobiDB-lite"/>
    </source>
</evidence>
<evidence type="ECO:0000256" key="2">
    <source>
        <dbReference type="SAM" id="Phobius"/>
    </source>
</evidence>
<protein>
    <recommendedName>
        <fullName evidence="5">Transmembrane protein</fullName>
    </recommendedName>
</protein>
<comment type="caution">
    <text evidence="3">The sequence shown here is derived from an EMBL/GenBank/DDBJ whole genome shotgun (WGS) entry which is preliminary data.</text>
</comment>
<gene>
    <name evidence="3" type="ORF">OSTQU699_LOCUS5138</name>
</gene>
<feature type="transmembrane region" description="Helical" evidence="2">
    <location>
        <begin position="57"/>
        <end position="84"/>
    </location>
</feature>
<dbReference type="AlphaFoldDB" id="A0A8S1J1Z2"/>
<proteinExistence type="predicted"/>
<evidence type="ECO:0008006" key="5">
    <source>
        <dbReference type="Google" id="ProtNLM"/>
    </source>
</evidence>
<keyword evidence="2" id="KW-1133">Transmembrane helix</keyword>